<dbReference type="AlphaFoldDB" id="Q55EK7"/>
<dbReference type="InParanoid" id="Q55EK7"/>
<dbReference type="HOGENOM" id="CLU_469661_0_0_1"/>
<feature type="chain" id="PRO_5004250665" evidence="3">
    <location>
        <begin position="23"/>
        <end position="581"/>
    </location>
</feature>
<evidence type="ECO:0000256" key="2">
    <source>
        <dbReference type="SAM" id="Phobius"/>
    </source>
</evidence>
<feature type="region of interest" description="Disordered" evidence="1">
    <location>
        <begin position="514"/>
        <end position="545"/>
    </location>
</feature>
<keyword evidence="5" id="KW-1185">Reference proteome</keyword>
<dbReference type="GeneID" id="8616706"/>
<keyword evidence="2" id="KW-0472">Membrane</keyword>
<proteinExistence type="predicted"/>
<evidence type="ECO:0000256" key="1">
    <source>
        <dbReference type="SAM" id="MobiDB-lite"/>
    </source>
</evidence>
<dbReference type="PANTHER" id="PTHR31318:SF2">
    <property type="entry name" value="PECTIN LYASE-LIKE FAMILY PROTEIN-RELATED"/>
    <property type="match status" value="1"/>
</dbReference>
<feature type="transmembrane region" description="Helical" evidence="2">
    <location>
        <begin position="560"/>
        <end position="578"/>
    </location>
</feature>
<comment type="caution">
    <text evidence="4">The sequence shown here is derived from an EMBL/GenBank/DDBJ whole genome shotgun (WGS) entry which is preliminary data.</text>
</comment>
<dbReference type="RefSeq" id="XP_647013.1">
    <property type="nucleotide sequence ID" value="XM_641921.1"/>
</dbReference>
<dbReference type="PhylomeDB" id="Q55EK7"/>
<feature type="signal peptide" evidence="3">
    <location>
        <begin position="1"/>
        <end position="22"/>
    </location>
</feature>
<dbReference type="OMA" id="NAGVARC"/>
<keyword evidence="3" id="KW-0732">Signal</keyword>
<dbReference type="EMBL" id="AAFI02000004">
    <property type="protein sequence ID" value="EAL73012.1"/>
    <property type="molecule type" value="Genomic_DNA"/>
</dbReference>
<dbReference type="dictyBase" id="DDB_G0268846"/>
<keyword evidence="2" id="KW-0812">Transmembrane</keyword>
<sequence length="581" mass="61708">MKFISFFITLILISILNNFVLSSGTTVSDVTLIVNLNNNNSYPVNGSCGSSTQLTCNNINDAINYFNTIAVNVNRSSSQIIYQQLNLLLDDGNYSTTATTTTINLYQFNITISPLNPSSNKVIINGLNSNSSMFSVTPFNGIVDSKGQNSYILITGIQFLNFKQSIIQVSTNYSFTDIRFESCIIDQYNSNNSMIEINKLISQDLILPNSHLKINNSQISNIQIVNNASLIYAINTIIGIFQTSVINATNVQSIIEISYGQNLDVEYSDFSNVNSVYGIFNVLNTQVSIGDGNFNNNIATNGASVLTFTSNVTSVYNAGVARCNFNENSGTDGGVFQGVNTDSSLEDYSSSITSCTFSGSSANNGGAIFVDNIPLSIVNCQFSDVTANVAGAFVYNSNNHFAMTNVTYTEKSLNTTKTKTATTSGIEEYAIYISSSSGSIQNATFDDNSYSIFCNTSTVKIDATSKVSTFTCAQCNMVLGQNQICSVGGSSVSSSTSASGSSLSVSSSGAQSLTVTSTSSTPQTSGTGSSSSTSSSTGSSTSSNSHTIITTTTTGVSNQLSPSFSILIFIILLSLLLIQSF</sequence>
<dbReference type="PaxDb" id="44689-DDB0190081"/>
<reference evidence="4 5" key="1">
    <citation type="journal article" date="2005" name="Nature">
        <title>The genome of the social amoeba Dictyostelium discoideum.</title>
        <authorList>
            <consortium name="The Dictyostelium discoideum Sequencing Consortium"/>
            <person name="Eichinger L."/>
            <person name="Pachebat J.A."/>
            <person name="Glockner G."/>
            <person name="Rajandream M.A."/>
            <person name="Sucgang R."/>
            <person name="Berriman M."/>
            <person name="Song J."/>
            <person name="Olsen R."/>
            <person name="Szafranski K."/>
            <person name="Xu Q."/>
            <person name="Tunggal B."/>
            <person name="Kummerfeld S."/>
            <person name="Madera M."/>
            <person name="Konfortov B.A."/>
            <person name="Rivero F."/>
            <person name="Bankier A.T."/>
            <person name="Lehmann R."/>
            <person name="Hamlin N."/>
            <person name="Davies R."/>
            <person name="Gaudet P."/>
            <person name="Fey P."/>
            <person name="Pilcher K."/>
            <person name="Chen G."/>
            <person name="Saunders D."/>
            <person name="Sodergren E."/>
            <person name="Davis P."/>
            <person name="Kerhornou A."/>
            <person name="Nie X."/>
            <person name="Hall N."/>
            <person name="Anjard C."/>
            <person name="Hemphill L."/>
            <person name="Bason N."/>
            <person name="Farbrother P."/>
            <person name="Desany B."/>
            <person name="Just E."/>
            <person name="Morio T."/>
            <person name="Rost R."/>
            <person name="Churcher C."/>
            <person name="Cooper J."/>
            <person name="Haydock S."/>
            <person name="van Driessche N."/>
            <person name="Cronin A."/>
            <person name="Goodhead I."/>
            <person name="Muzny D."/>
            <person name="Mourier T."/>
            <person name="Pain A."/>
            <person name="Lu M."/>
            <person name="Harper D."/>
            <person name="Lindsay R."/>
            <person name="Hauser H."/>
            <person name="James K."/>
            <person name="Quiles M."/>
            <person name="Madan Babu M."/>
            <person name="Saito T."/>
            <person name="Buchrieser C."/>
            <person name="Wardroper A."/>
            <person name="Felder M."/>
            <person name="Thangavelu M."/>
            <person name="Johnson D."/>
            <person name="Knights A."/>
            <person name="Loulseged H."/>
            <person name="Mungall K."/>
            <person name="Oliver K."/>
            <person name="Price C."/>
            <person name="Quail M.A."/>
            <person name="Urushihara H."/>
            <person name="Hernandez J."/>
            <person name="Rabbinowitsch E."/>
            <person name="Steffen D."/>
            <person name="Sanders M."/>
            <person name="Ma J."/>
            <person name="Kohara Y."/>
            <person name="Sharp S."/>
            <person name="Simmonds M."/>
            <person name="Spiegler S."/>
            <person name="Tivey A."/>
            <person name="Sugano S."/>
            <person name="White B."/>
            <person name="Walker D."/>
            <person name="Woodward J."/>
            <person name="Winckler T."/>
            <person name="Tanaka Y."/>
            <person name="Shaulsky G."/>
            <person name="Schleicher M."/>
            <person name="Weinstock G."/>
            <person name="Rosenthal A."/>
            <person name="Cox E.C."/>
            <person name="Chisholm R.L."/>
            <person name="Gibbs R."/>
            <person name="Loomis W.F."/>
            <person name="Platzer M."/>
            <person name="Kay R.R."/>
            <person name="Williams J."/>
            <person name="Dear P.H."/>
            <person name="Noegel A.A."/>
            <person name="Barrell B."/>
            <person name="Kuspa A."/>
        </authorList>
    </citation>
    <scope>NUCLEOTIDE SEQUENCE [LARGE SCALE GENOMIC DNA]</scope>
    <source>
        <strain evidence="4 5">AX4</strain>
    </source>
</reference>
<evidence type="ECO:0000313" key="4">
    <source>
        <dbReference type="EMBL" id="EAL73012.1"/>
    </source>
</evidence>
<name>Q55EK7_DICDI</name>
<dbReference type="KEGG" id="ddi:DDB_G0268846"/>
<evidence type="ECO:0000256" key="3">
    <source>
        <dbReference type="SAM" id="SignalP"/>
    </source>
</evidence>
<dbReference type="VEuPathDB" id="AmoebaDB:DDB_G0268846"/>
<dbReference type="PANTHER" id="PTHR31318">
    <property type="entry name" value="EXPRESSED PROTEIN-RELATED"/>
    <property type="match status" value="1"/>
</dbReference>
<dbReference type="Proteomes" id="UP000002195">
    <property type="component" value="Unassembled WGS sequence"/>
</dbReference>
<protein>
    <submittedName>
        <fullName evidence="4">Uncharacterized protein</fullName>
    </submittedName>
</protein>
<evidence type="ECO:0000313" key="5">
    <source>
        <dbReference type="Proteomes" id="UP000002195"/>
    </source>
</evidence>
<organism evidence="4 5">
    <name type="scientific">Dictyostelium discoideum</name>
    <name type="common">Social amoeba</name>
    <dbReference type="NCBI Taxonomy" id="44689"/>
    <lineage>
        <taxon>Eukaryota</taxon>
        <taxon>Amoebozoa</taxon>
        <taxon>Evosea</taxon>
        <taxon>Eumycetozoa</taxon>
        <taxon>Dictyostelia</taxon>
        <taxon>Dictyosteliales</taxon>
        <taxon>Dictyosteliaceae</taxon>
        <taxon>Dictyostelium</taxon>
    </lineage>
</organism>
<accession>Q55EK7</accession>
<dbReference type="FunCoup" id="Q55EK7">
    <property type="interactions" value="2"/>
</dbReference>
<keyword evidence="2" id="KW-1133">Transmembrane helix</keyword>
<gene>
    <name evidence="4" type="ORF">DDB_G0268846</name>
</gene>